<name>A0ABD3AAE6_9GENT</name>
<feature type="compositionally biased region" description="Low complexity" evidence="1">
    <location>
        <begin position="44"/>
        <end position="58"/>
    </location>
</feature>
<dbReference type="PANTHER" id="PTHR31110:SF2">
    <property type="entry name" value="PESTICIDAL CRYSTAL CRY8BA PROTEIN"/>
    <property type="match status" value="1"/>
</dbReference>
<protein>
    <recommendedName>
        <fullName evidence="4">Pesticidal crystal cry8Ba protein</fullName>
    </recommendedName>
</protein>
<gene>
    <name evidence="2" type="ORF">ACH5RR_012171</name>
</gene>
<comment type="caution">
    <text evidence="2">The sequence shown here is derived from an EMBL/GenBank/DDBJ whole genome shotgun (WGS) entry which is preliminary data.</text>
</comment>
<dbReference type="PANTHER" id="PTHR31110">
    <property type="entry name" value="PESTICIDAL CRYSTAL CRY8BA PROTEIN"/>
    <property type="match status" value="1"/>
</dbReference>
<accession>A0ABD3AAE6</accession>
<keyword evidence="3" id="KW-1185">Reference proteome</keyword>
<dbReference type="Proteomes" id="UP001630127">
    <property type="component" value="Unassembled WGS sequence"/>
</dbReference>
<dbReference type="AlphaFoldDB" id="A0ABD3AAE6"/>
<sequence>MPSQRLHSDPVIGRRKCGRGLGLPSINIPVSRAIPVKGGDYIESGSDMDTSSDSDSGTYGARYSVETSPQDDKFCNGKPPQKHGNYFVSLGGQDSRSPVMQPGFSDNDSWNLAAFSDFTPPFRRSINGSVPDLRSETSEVYYFNGDLQPNVKTARQVIQGVGVQNRKLSDEDSPSAPPLDGSALEINQVSEQLRAAFHHRPTISDAAAAEQTNGNRNPLDTNAKKDCDASARAAGVSSNYLPARIPTYHASGLGSWSTFISYDACVRLCLHAWASESMEAPIFLENECAVLRDAFGLKHMLLQSEEELLKKRSSELISEGACVKPKKTIGKIKVQVRKVKMVLEPPTGCSLSSLKPTIKKLESFRARLSSLKSSLSSEWEVYRKVRVPPVMPSNGSLSRQSLAYLHVGTQYVKELPELVKIGMTALRNNSAPYEMVQETYSCSLRLKSSSQEDVVRMQPGSGETHVFLPDGLGDDLIVEVHDSKGKYCGRVIAQVAEIADDPGNRPRWWSIYHEPEHECVGRIQLYINYSTSSEENSHLKCGSVAETVAYDFVLETAMKAQQFQQRNLLLHGSWKWLVTEFASYYGVSDAYTRLRYLSYVMDVATPTADCLELVHDLLLPVLVRGRSKETLSHQENRILGDVSDQIEQIIAVVFENYKSLDESSASGMADVFTSATGSTAPALAPAIKLYKLLHDILSPEAQLKFCRYFQTAAKKRSRRHLAETDEFVSNNNGNILMDPLAFSTAYQKIKCLCLNIRHEIFTDIEIHNQHVLPSFIDLPNLSASIYSAELNSRLRAFLVACPPSGPLPPVTELVIATADFQKDLASWNIKAVKGGVDAKELFHLYIALWIQEKRLALLELSKPDKVKWSSIQTPQSTTPFVDDIYDRLKETLKEYDIIISRWPEYTIQLESAITDVEKTVVETMEKQYADVLSPLKENSIPFKLGLKYVQKIAKGTVCTYSVSKELGVFLNSMKRILDVLRPQIESQIKLWGSCIPDGGSAVPGEHLSEVTVMLRAKLRTYLQAVTEKLVENTRLQPATKLKKIIKDAKENVVESDLQSTMQPLKHLLEKTIDQLHTVFDLQVFIIVSRGFWDRMGQDVLRLLTEKKENRSWYKASRVAVSVLDDTFASHMQQLLGNALQEKDLDPPRSVLEVRSMLCKDALNHNDNNYFY</sequence>
<dbReference type="EMBL" id="JBJUIK010000005">
    <property type="protein sequence ID" value="KAL3527515.1"/>
    <property type="molecule type" value="Genomic_DNA"/>
</dbReference>
<organism evidence="2 3">
    <name type="scientific">Cinchona calisaya</name>
    <dbReference type="NCBI Taxonomy" id="153742"/>
    <lineage>
        <taxon>Eukaryota</taxon>
        <taxon>Viridiplantae</taxon>
        <taxon>Streptophyta</taxon>
        <taxon>Embryophyta</taxon>
        <taxon>Tracheophyta</taxon>
        <taxon>Spermatophyta</taxon>
        <taxon>Magnoliopsida</taxon>
        <taxon>eudicotyledons</taxon>
        <taxon>Gunneridae</taxon>
        <taxon>Pentapetalae</taxon>
        <taxon>asterids</taxon>
        <taxon>lamiids</taxon>
        <taxon>Gentianales</taxon>
        <taxon>Rubiaceae</taxon>
        <taxon>Cinchonoideae</taxon>
        <taxon>Cinchoneae</taxon>
        <taxon>Cinchona</taxon>
    </lineage>
</organism>
<evidence type="ECO:0000313" key="3">
    <source>
        <dbReference type="Proteomes" id="UP001630127"/>
    </source>
</evidence>
<evidence type="ECO:0000313" key="2">
    <source>
        <dbReference type="EMBL" id="KAL3527515.1"/>
    </source>
</evidence>
<evidence type="ECO:0000256" key="1">
    <source>
        <dbReference type="SAM" id="MobiDB-lite"/>
    </source>
</evidence>
<evidence type="ECO:0008006" key="4">
    <source>
        <dbReference type="Google" id="ProtNLM"/>
    </source>
</evidence>
<reference evidence="2 3" key="1">
    <citation type="submission" date="2024-11" db="EMBL/GenBank/DDBJ databases">
        <title>A near-complete genome assembly of Cinchona calisaya.</title>
        <authorList>
            <person name="Lian D.C."/>
            <person name="Zhao X.W."/>
            <person name="Wei L."/>
        </authorList>
    </citation>
    <scope>NUCLEOTIDE SEQUENCE [LARGE SCALE GENOMIC DNA]</scope>
    <source>
        <tissue evidence="2">Nenye</tissue>
    </source>
</reference>
<proteinExistence type="predicted"/>
<feature type="region of interest" description="Disordered" evidence="1">
    <location>
        <begin position="37"/>
        <end position="79"/>
    </location>
</feature>
<feature type="region of interest" description="Disordered" evidence="1">
    <location>
        <begin position="1"/>
        <end position="22"/>
    </location>
</feature>